<protein>
    <submittedName>
        <fullName evidence="2">Uncharacterized protein</fullName>
    </submittedName>
</protein>
<dbReference type="RefSeq" id="WP_394842180.1">
    <property type="nucleotide sequence ID" value="NZ_CP089982.1"/>
</dbReference>
<keyword evidence="3" id="KW-1185">Reference proteome</keyword>
<evidence type="ECO:0000256" key="1">
    <source>
        <dbReference type="SAM" id="MobiDB-lite"/>
    </source>
</evidence>
<accession>A0ABZ2JYI6</accession>
<name>A0ABZ2JYI6_9BACT</name>
<gene>
    <name evidence="2" type="ORF">LZC95_34515</name>
</gene>
<proteinExistence type="predicted"/>
<dbReference type="SUPFAM" id="SSF50969">
    <property type="entry name" value="YVTN repeat-like/Quinoprotein amine dehydrogenase"/>
    <property type="match status" value="1"/>
</dbReference>
<dbReference type="PROSITE" id="PS51257">
    <property type="entry name" value="PROKAR_LIPOPROTEIN"/>
    <property type="match status" value="1"/>
</dbReference>
<organism evidence="2 3">
    <name type="scientific">Pendulispora brunnea</name>
    <dbReference type="NCBI Taxonomy" id="2905690"/>
    <lineage>
        <taxon>Bacteria</taxon>
        <taxon>Pseudomonadati</taxon>
        <taxon>Myxococcota</taxon>
        <taxon>Myxococcia</taxon>
        <taxon>Myxococcales</taxon>
        <taxon>Sorangiineae</taxon>
        <taxon>Pendulisporaceae</taxon>
        <taxon>Pendulispora</taxon>
    </lineage>
</organism>
<evidence type="ECO:0000313" key="2">
    <source>
        <dbReference type="EMBL" id="WXA91560.1"/>
    </source>
</evidence>
<dbReference type="EMBL" id="CP089982">
    <property type="protein sequence ID" value="WXA91560.1"/>
    <property type="molecule type" value="Genomic_DNA"/>
</dbReference>
<dbReference type="Proteomes" id="UP001379533">
    <property type="component" value="Chromosome"/>
</dbReference>
<feature type="region of interest" description="Disordered" evidence="1">
    <location>
        <begin position="218"/>
        <end position="238"/>
    </location>
</feature>
<evidence type="ECO:0000313" key="3">
    <source>
        <dbReference type="Proteomes" id="UP001379533"/>
    </source>
</evidence>
<sequence length="557" mass="61157">MRTSSAVLIVGVCLGVVAACKKKEAAPVAVQQADAGDEATFEVGSDERRLAFEIVATYRNQSVSKAPPFHVDGGAWTFFDAKTADGIFFGFGFDRPSSGDMPMASVVLTVPDRGHGKRLVDSIARTFGGEIPAEKEPQPLAPRPFRAVFLGTDLVRTNKGFGGHGGGYSATKLFLERGALQAEVFFNFNLEARRGEFAEKDADYANPMAALLATELRDGPRPRRTPANDATMTDKGPRIDGWRTIEGRGFHMSPEGDRYWVIEPTEGRGERMVSVGFTRPDDREEVFRLPNGIFTAQCSKTICLVQDKVMRPGNLWRSNDPSQLLLFDRSKKTLSKLEGPWGDLPSIPDNAVASDGSLMLVSTMLQVDTVLRRQVFYFVGRDGKVRGPIDPGDDKGVYIRPIAIEASRVVLEKTSFTSKEKPTYLSIDRATTKVSPMDPPPQLASGRVSPDGKFAVSCDGAKEIRVTELATRKVRSIPIDEQDQLEFDGACVTWASSRYLEYAASSLHGFIDVTTMKLSDAFPTTDTPTGPMEYDRTFHFVVGRDEHALRLGRVLLP</sequence>
<dbReference type="InterPro" id="IPR011044">
    <property type="entry name" value="Quino_amine_DH_bsu"/>
</dbReference>
<reference evidence="2 3" key="1">
    <citation type="submission" date="2021-12" db="EMBL/GenBank/DDBJ databases">
        <title>Discovery of the Pendulisporaceae a myxobacterial family with distinct sporulation behavior and unique specialized metabolism.</title>
        <authorList>
            <person name="Garcia R."/>
            <person name="Popoff A."/>
            <person name="Bader C.D."/>
            <person name="Loehr J."/>
            <person name="Walesch S."/>
            <person name="Walt C."/>
            <person name="Boldt J."/>
            <person name="Bunk B."/>
            <person name="Haeckl F.J.F.P.J."/>
            <person name="Gunesch A.P."/>
            <person name="Birkelbach J."/>
            <person name="Nuebel U."/>
            <person name="Pietschmann T."/>
            <person name="Bach T."/>
            <person name="Mueller R."/>
        </authorList>
    </citation>
    <scope>NUCLEOTIDE SEQUENCE [LARGE SCALE GENOMIC DNA]</scope>
    <source>
        <strain evidence="2 3">MSr12523</strain>
    </source>
</reference>